<dbReference type="Gene3D" id="3.30.310.220">
    <property type="entry name" value="Fungal kinase associated-1 domain"/>
    <property type="match status" value="1"/>
</dbReference>
<dbReference type="FunFam" id="1.10.510.10:FF:000571">
    <property type="entry name" value="Maternal embryonic leucine zipper kinase"/>
    <property type="match status" value="1"/>
</dbReference>
<dbReference type="InterPro" id="IPR043024">
    <property type="entry name" value="KA1_sf_fungal"/>
</dbReference>
<dbReference type="EMBL" id="JAUKUD010000003">
    <property type="protein sequence ID" value="KAK0749476.1"/>
    <property type="molecule type" value="Genomic_DNA"/>
</dbReference>
<evidence type="ECO:0000313" key="15">
    <source>
        <dbReference type="Proteomes" id="UP001172155"/>
    </source>
</evidence>
<feature type="compositionally biased region" description="Polar residues" evidence="12">
    <location>
        <begin position="573"/>
        <end position="588"/>
    </location>
</feature>
<dbReference type="Gene3D" id="1.10.510.10">
    <property type="entry name" value="Transferase(Phosphotransferase) domain 1"/>
    <property type="match status" value="1"/>
</dbReference>
<feature type="compositionally biased region" description="Pro residues" evidence="12">
    <location>
        <begin position="922"/>
        <end position="932"/>
    </location>
</feature>
<dbReference type="InterPro" id="IPR000719">
    <property type="entry name" value="Prot_kinase_dom"/>
</dbReference>
<dbReference type="GO" id="GO:0005524">
    <property type="term" value="F:ATP binding"/>
    <property type="evidence" value="ECO:0007669"/>
    <property type="project" value="UniProtKB-UniRule"/>
</dbReference>
<feature type="region of interest" description="Disordered" evidence="12">
    <location>
        <begin position="920"/>
        <end position="941"/>
    </location>
</feature>
<comment type="catalytic activity">
    <reaction evidence="9">
        <text>L-threonyl-[protein] + ATP = O-phospho-L-threonyl-[protein] + ADP + H(+)</text>
        <dbReference type="Rhea" id="RHEA:46608"/>
        <dbReference type="Rhea" id="RHEA-COMP:11060"/>
        <dbReference type="Rhea" id="RHEA-COMP:11605"/>
        <dbReference type="ChEBI" id="CHEBI:15378"/>
        <dbReference type="ChEBI" id="CHEBI:30013"/>
        <dbReference type="ChEBI" id="CHEBI:30616"/>
        <dbReference type="ChEBI" id="CHEBI:61977"/>
        <dbReference type="ChEBI" id="CHEBI:456216"/>
        <dbReference type="EC" id="2.7.11.1"/>
    </reaction>
</comment>
<keyword evidence="7" id="KW-0418">Kinase</keyword>
<dbReference type="InterPro" id="IPR017441">
    <property type="entry name" value="Protein_kinase_ATP_BS"/>
</dbReference>
<evidence type="ECO:0000256" key="4">
    <source>
        <dbReference type="ARBA" id="ARBA00022553"/>
    </source>
</evidence>
<feature type="region of interest" description="Disordered" evidence="12">
    <location>
        <begin position="96"/>
        <end position="119"/>
    </location>
</feature>
<keyword evidence="5" id="KW-0808">Transferase</keyword>
<feature type="region of interest" description="Disordered" evidence="12">
    <location>
        <begin position="1193"/>
        <end position="1216"/>
    </location>
</feature>
<dbReference type="PROSITE" id="PS50011">
    <property type="entry name" value="PROTEIN_KINASE_DOM"/>
    <property type="match status" value="1"/>
</dbReference>
<feature type="compositionally biased region" description="Pro residues" evidence="12">
    <location>
        <begin position="1199"/>
        <end position="1212"/>
    </location>
</feature>
<gene>
    <name evidence="14" type="ORF">B0T18DRAFT_427595</name>
</gene>
<evidence type="ECO:0000256" key="8">
    <source>
        <dbReference type="ARBA" id="ARBA00022840"/>
    </source>
</evidence>
<dbReference type="InterPro" id="IPR008271">
    <property type="entry name" value="Ser/Thr_kinase_AS"/>
</dbReference>
<evidence type="ECO:0000313" key="14">
    <source>
        <dbReference type="EMBL" id="KAK0749476.1"/>
    </source>
</evidence>
<dbReference type="SUPFAM" id="SSF56112">
    <property type="entry name" value="Protein kinase-like (PK-like)"/>
    <property type="match status" value="1"/>
</dbReference>
<dbReference type="Pfam" id="PF16797">
    <property type="entry name" value="Fungal_KA1"/>
    <property type="match status" value="1"/>
</dbReference>
<dbReference type="SMART" id="SM00220">
    <property type="entry name" value="S_TKc"/>
    <property type="match status" value="1"/>
</dbReference>
<feature type="compositionally biased region" description="Low complexity" evidence="12">
    <location>
        <begin position="615"/>
        <end position="637"/>
    </location>
</feature>
<evidence type="ECO:0000259" key="13">
    <source>
        <dbReference type="PROSITE" id="PS50011"/>
    </source>
</evidence>
<evidence type="ECO:0000256" key="10">
    <source>
        <dbReference type="ARBA" id="ARBA00048679"/>
    </source>
</evidence>
<dbReference type="PANTHER" id="PTHR24346">
    <property type="entry name" value="MAP/MICROTUBULE AFFINITY-REGULATING KINASE"/>
    <property type="match status" value="1"/>
</dbReference>
<sequence>MGNDNSMAAKGGRANLAPRRLNVDGKKPSKFKLVAKDGENEDMRAAHPRPSPPATPKRVTRTKRPHRNDDDDEGVATPILKSSTINNIIAAMGRSQSAGLADSHGSSPLSPPTPTPQEDIGGREIGPWSLGEVLGKGQSGTVRLGAHRVTGEVVAVKVIAKNRTHITQTASLANLELRETERPSTVHRIPLGVEREVAILKLIRHPNVIQLVDIWENKTDVYMVTEYVEKGDMYQFINWNGPVREPEAMSFFRQLMDGMQFVHSLNLCHRDLKLDNVLLGPEGQVKIADFSMAALHQFPQHRLETACGSPHYAAPEVLKKEPYDGRLADIWSMGVILFCVLGCRLPFDEETLLLMAEKAKKAEYDVPIWFSPEAVDFFSIVLVVDPTQRLSIAEMWGHPLITNHNNVDDLNEPRESKGSRDDNYPPILESAVDPQLLRQLQSIWHDYAEEEILWKLRQGTANDFKLFYWLLYRHRERQLDKYGTGASTSEEKHLLKPPNWTNRYATCDFRRRARSGQGSANRFTLFGNGDGETTSDPFYPMGNPQLSPRKPFRMKPTNAEFAIHRYKVRRNRTASIKTDNASILSSPDGSVRGRGRPISNPRSRRGVNFSHIRSRSATRSTRSGSDTTSLRSSAASRSDTEEESREGLSYIQLKPITRDISTIFEEDVIKSGEEVSGDCDRAFFHNNSILEAEAVSAKRWPKPFRLSLNPEPNTSKLMDQSWYYGPPSDPTPYMNRPLPPTPQLSAKSAEWLNKQKPAPPWVPYGGAYLFPTPCDLKFTIAGASPGSRHTIHDPLASDLSIPGPSVSGPLDDSSPRTAPEVPSAVPEAPPAVPKRRKSAYALFPAVHLHNKPPPPGLPPPAIPQVANPPGRRSSWFRPSAKKVPDETLNIPRPSLKIPESILPNPPTAAAAPIPTIRVVVESPPPRAPPPAPRAQNNPFDLENLLDGENPPGLEPRPSNIPAPLNIRKVSQPVAGTAAAVHAPINIHRKVTLPNPLPVRERALLAPRRQVSMVATELRLKDEVRAKELEAAKLKRAGAVVGVPAWMKRSTREEALAGDLAEIARAGKARLAAASGPAAHEASAVNHGRDAGGSAGDGWDHEVTKNKRTPTFNFSWPKWLPQPDSAKAGSKMAMRSDDVEDSGDYVTDDEESALPEDEVDVNATLRAAAKAARIKKFEQFRRETGLAAFSERVEASLPQHPKPAPAPAPPAAAPAPLDRGIEAKKPWIARLFGVKGKSTVRYLCFAMSRGRTLRKVIAQLHAWKSHGIEGLVADPKRGMVWVTISGKNSLKLKRVAFAIEVFRIVEEVDNVVKEIAIARITLENGSARSMKQAVKTMRKVFGGHGILVSDKIRSKMMTTTMEKSGI</sequence>
<feature type="domain" description="Protein kinase" evidence="13">
    <location>
        <begin position="128"/>
        <end position="401"/>
    </location>
</feature>
<accession>A0AA40K833</accession>
<dbReference type="Proteomes" id="UP001172155">
    <property type="component" value="Unassembled WGS sequence"/>
</dbReference>
<keyword evidence="15" id="KW-1185">Reference proteome</keyword>
<dbReference type="InterPro" id="IPR011009">
    <property type="entry name" value="Kinase-like_dom_sf"/>
</dbReference>
<dbReference type="GO" id="GO:0005938">
    <property type="term" value="C:cell cortex"/>
    <property type="evidence" value="ECO:0007669"/>
    <property type="project" value="UniProtKB-ARBA"/>
</dbReference>
<proteinExistence type="inferred from homology"/>
<dbReference type="GO" id="GO:0035556">
    <property type="term" value="P:intracellular signal transduction"/>
    <property type="evidence" value="ECO:0007669"/>
    <property type="project" value="TreeGrafter"/>
</dbReference>
<feature type="binding site" evidence="11">
    <location>
        <position position="161"/>
    </location>
    <ligand>
        <name>ATP</name>
        <dbReference type="ChEBI" id="CHEBI:30616"/>
    </ligand>
</feature>
<protein>
    <recommendedName>
        <fullName evidence="2">non-specific serine/threonine protein kinase</fullName>
        <ecNumber evidence="2">2.7.11.1</ecNumber>
    </recommendedName>
</protein>
<evidence type="ECO:0000256" key="1">
    <source>
        <dbReference type="ARBA" id="ARBA00010791"/>
    </source>
</evidence>
<evidence type="ECO:0000256" key="6">
    <source>
        <dbReference type="ARBA" id="ARBA00022741"/>
    </source>
</evidence>
<comment type="catalytic activity">
    <reaction evidence="10">
        <text>L-seryl-[protein] + ATP = O-phospho-L-seryl-[protein] + ADP + H(+)</text>
        <dbReference type="Rhea" id="RHEA:17989"/>
        <dbReference type="Rhea" id="RHEA-COMP:9863"/>
        <dbReference type="Rhea" id="RHEA-COMP:11604"/>
        <dbReference type="ChEBI" id="CHEBI:15378"/>
        <dbReference type="ChEBI" id="CHEBI:29999"/>
        <dbReference type="ChEBI" id="CHEBI:30616"/>
        <dbReference type="ChEBI" id="CHEBI:83421"/>
        <dbReference type="ChEBI" id="CHEBI:456216"/>
        <dbReference type="EC" id="2.7.11.1"/>
    </reaction>
</comment>
<feature type="compositionally biased region" description="Acidic residues" evidence="12">
    <location>
        <begin position="1137"/>
        <end position="1154"/>
    </location>
</feature>
<name>A0AA40K833_9PEZI</name>
<keyword evidence="6 11" id="KW-0547">Nucleotide-binding</keyword>
<evidence type="ECO:0000256" key="3">
    <source>
        <dbReference type="ARBA" id="ARBA00022527"/>
    </source>
</evidence>
<keyword evidence="8 11" id="KW-0067">ATP-binding</keyword>
<feature type="region of interest" description="Disordered" evidence="12">
    <location>
        <begin position="1113"/>
        <end position="1154"/>
    </location>
</feature>
<reference evidence="14" key="1">
    <citation type="submission" date="2023-06" db="EMBL/GenBank/DDBJ databases">
        <title>Genome-scale phylogeny and comparative genomics of the fungal order Sordariales.</title>
        <authorList>
            <consortium name="Lawrence Berkeley National Laboratory"/>
            <person name="Hensen N."/>
            <person name="Bonometti L."/>
            <person name="Westerberg I."/>
            <person name="Brannstrom I.O."/>
            <person name="Guillou S."/>
            <person name="Cros-Aarteil S."/>
            <person name="Calhoun S."/>
            <person name="Haridas S."/>
            <person name="Kuo A."/>
            <person name="Mondo S."/>
            <person name="Pangilinan J."/>
            <person name="Riley R."/>
            <person name="LaButti K."/>
            <person name="Andreopoulos B."/>
            <person name="Lipzen A."/>
            <person name="Chen C."/>
            <person name="Yanf M."/>
            <person name="Daum C."/>
            <person name="Ng V."/>
            <person name="Clum A."/>
            <person name="Steindorff A."/>
            <person name="Ohm R."/>
            <person name="Martin F."/>
            <person name="Silar P."/>
            <person name="Natvig D."/>
            <person name="Lalanne C."/>
            <person name="Gautier V."/>
            <person name="Ament-velasquez S.L."/>
            <person name="Kruys A."/>
            <person name="Hutchinson M.I."/>
            <person name="Powell A.J."/>
            <person name="Barry K."/>
            <person name="Miller A.N."/>
            <person name="Grigoriev I.V."/>
            <person name="Debuchy R."/>
            <person name="Gladieux P."/>
            <person name="Thoren M.H."/>
            <person name="Johannesson H."/>
        </authorList>
    </citation>
    <scope>NUCLEOTIDE SEQUENCE</scope>
    <source>
        <strain evidence="14">SMH3187-1</strain>
    </source>
</reference>
<feature type="compositionally biased region" description="Basic and acidic residues" evidence="12">
    <location>
        <begin position="34"/>
        <end position="45"/>
    </location>
</feature>
<dbReference type="Pfam" id="PF00069">
    <property type="entry name" value="Pkinase"/>
    <property type="match status" value="1"/>
</dbReference>
<evidence type="ECO:0000256" key="5">
    <source>
        <dbReference type="ARBA" id="ARBA00022679"/>
    </source>
</evidence>
<dbReference type="PROSITE" id="PS00107">
    <property type="entry name" value="PROTEIN_KINASE_ATP"/>
    <property type="match status" value="1"/>
</dbReference>
<dbReference type="InterPro" id="IPR031850">
    <property type="entry name" value="Fungal_KA1_dom"/>
</dbReference>
<evidence type="ECO:0000256" key="7">
    <source>
        <dbReference type="ARBA" id="ARBA00022777"/>
    </source>
</evidence>
<feature type="region of interest" description="Disordered" evidence="12">
    <location>
        <begin position="572"/>
        <end position="647"/>
    </location>
</feature>
<evidence type="ECO:0000256" key="9">
    <source>
        <dbReference type="ARBA" id="ARBA00047899"/>
    </source>
</evidence>
<evidence type="ECO:0000256" key="2">
    <source>
        <dbReference type="ARBA" id="ARBA00012513"/>
    </source>
</evidence>
<comment type="caution">
    <text evidence="14">The sequence shown here is derived from an EMBL/GenBank/DDBJ whole genome shotgun (WGS) entry which is preliminary data.</text>
</comment>
<dbReference type="PROSITE" id="PS00108">
    <property type="entry name" value="PROTEIN_KINASE_ST"/>
    <property type="match status" value="1"/>
</dbReference>
<evidence type="ECO:0000256" key="12">
    <source>
        <dbReference type="SAM" id="MobiDB-lite"/>
    </source>
</evidence>
<feature type="region of interest" description="Disordered" evidence="12">
    <location>
        <begin position="1077"/>
        <end position="1097"/>
    </location>
</feature>
<feature type="region of interest" description="Disordered" evidence="12">
    <location>
        <begin position="789"/>
        <end position="833"/>
    </location>
</feature>
<feature type="region of interest" description="Disordered" evidence="12">
    <location>
        <begin position="1"/>
        <end position="77"/>
    </location>
</feature>
<organism evidence="14 15">
    <name type="scientific">Schizothecium vesticola</name>
    <dbReference type="NCBI Taxonomy" id="314040"/>
    <lineage>
        <taxon>Eukaryota</taxon>
        <taxon>Fungi</taxon>
        <taxon>Dikarya</taxon>
        <taxon>Ascomycota</taxon>
        <taxon>Pezizomycotina</taxon>
        <taxon>Sordariomycetes</taxon>
        <taxon>Sordariomycetidae</taxon>
        <taxon>Sordariales</taxon>
        <taxon>Schizotheciaceae</taxon>
        <taxon>Schizothecium</taxon>
    </lineage>
</organism>
<dbReference type="EC" id="2.7.11.1" evidence="2"/>
<dbReference type="PANTHER" id="PTHR24346:SF110">
    <property type="entry name" value="NON-SPECIFIC SERINE_THREONINE PROTEIN KINASE"/>
    <property type="match status" value="1"/>
</dbReference>
<dbReference type="GO" id="GO:0004674">
    <property type="term" value="F:protein serine/threonine kinase activity"/>
    <property type="evidence" value="ECO:0007669"/>
    <property type="project" value="UniProtKB-KW"/>
</dbReference>
<keyword evidence="3" id="KW-0723">Serine/threonine-protein kinase</keyword>
<keyword evidence="4" id="KW-0597">Phosphoprotein</keyword>
<comment type="similarity">
    <text evidence="1">Belongs to the protein kinase superfamily. CAMK Ser/Thr protein kinase family. NIM1 subfamily.</text>
</comment>
<evidence type="ECO:0000256" key="11">
    <source>
        <dbReference type="PROSITE-ProRule" id="PRU10141"/>
    </source>
</evidence>
<feature type="region of interest" description="Disordered" evidence="12">
    <location>
        <begin position="533"/>
        <end position="553"/>
    </location>
</feature>